<sequence>MVFQTLLPGVCRIIRFPHPGVTGLVFNSISTSGIETLTKYATLILLPVGTMVFIALIVNPLIVFIATHQTPYPLMLKGLSRSGVTAFFTRSSVANIPVNLELCG</sequence>
<evidence type="ECO:0000256" key="5">
    <source>
        <dbReference type="ARBA" id="ARBA00023136"/>
    </source>
</evidence>
<dbReference type="EMBL" id="JABXYR010000001">
    <property type="protein sequence ID" value="NWO22478.1"/>
    <property type="molecule type" value="Genomic_DNA"/>
</dbReference>
<dbReference type="AlphaFoldDB" id="A0A7Y8VPW7"/>
<organism evidence="7 8">
    <name type="scientific">Mogibacterium timidum</name>
    <dbReference type="NCBI Taxonomy" id="35519"/>
    <lineage>
        <taxon>Bacteria</taxon>
        <taxon>Bacillati</taxon>
        <taxon>Bacillota</taxon>
        <taxon>Clostridia</taxon>
        <taxon>Peptostreptococcales</taxon>
        <taxon>Anaerovoracaceae</taxon>
        <taxon>Mogibacterium</taxon>
    </lineage>
</organism>
<evidence type="ECO:0000256" key="1">
    <source>
        <dbReference type="ARBA" id="ARBA00004141"/>
    </source>
</evidence>
<accession>A0A7Y8VPW7</accession>
<evidence type="ECO:0000256" key="3">
    <source>
        <dbReference type="ARBA" id="ARBA00022692"/>
    </source>
</evidence>
<comment type="subcellular location">
    <subcellularLocation>
        <location evidence="1">Membrane</location>
        <topology evidence="1">Multi-pass membrane protein</topology>
    </subcellularLocation>
</comment>
<dbReference type="InterPro" id="IPR036458">
    <property type="entry name" value="Na:dicarbo_symporter_sf"/>
</dbReference>
<keyword evidence="8" id="KW-1185">Reference proteome</keyword>
<keyword evidence="5 6" id="KW-0472">Membrane</keyword>
<evidence type="ECO:0000256" key="2">
    <source>
        <dbReference type="ARBA" id="ARBA00022448"/>
    </source>
</evidence>
<protein>
    <submittedName>
        <fullName evidence="7">Cation:dicarboxylase symporter family transporter</fullName>
    </submittedName>
</protein>
<name>A0A7Y8VPW7_9FIRM</name>
<evidence type="ECO:0000313" key="8">
    <source>
        <dbReference type="Proteomes" id="UP000526307"/>
    </source>
</evidence>
<dbReference type="Pfam" id="PF00375">
    <property type="entry name" value="SDF"/>
    <property type="match status" value="1"/>
</dbReference>
<evidence type="ECO:0000256" key="4">
    <source>
        <dbReference type="ARBA" id="ARBA00022989"/>
    </source>
</evidence>
<dbReference type="GO" id="GO:0015293">
    <property type="term" value="F:symporter activity"/>
    <property type="evidence" value="ECO:0007669"/>
    <property type="project" value="InterPro"/>
</dbReference>
<dbReference type="Proteomes" id="UP000526307">
    <property type="component" value="Unassembled WGS sequence"/>
</dbReference>
<comment type="caution">
    <text evidence="7">The sequence shown here is derived from an EMBL/GenBank/DDBJ whole genome shotgun (WGS) entry which is preliminary data.</text>
</comment>
<dbReference type="InterPro" id="IPR001991">
    <property type="entry name" value="Na-dicarboxylate_symporter"/>
</dbReference>
<dbReference type="GO" id="GO:0016020">
    <property type="term" value="C:membrane"/>
    <property type="evidence" value="ECO:0007669"/>
    <property type="project" value="UniProtKB-SubCell"/>
</dbReference>
<keyword evidence="3 6" id="KW-0812">Transmembrane</keyword>
<keyword evidence="2" id="KW-0813">Transport</keyword>
<evidence type="ECO:0000313" key="7">
    <source>
        <dbReference type="EMBL" id="NWO22478.1"/>
    </source>
</evidence>
<proteinExistence type="predicted"/>
<keyword evidence="4 6" id="KW-1133">Transmembrane helix</keyword>
<dbReference type="SUPFAM" id="SSF118215">
    <property type="entry name" value="Proton glutamate symport protein"/>
    <property type="match status" value="1"/>
</dbReference>
<dbReference type="Gene3D" id="1.10.3860.10">
    <property type="entry name" value="Sodium:dicarboxylate symporter"/>
    <property type="match status" value="1"/>
</dbReference>
<evidence type="ECO:0000256" key="6">
    <source>
        <dbReference type="SAM" id="Phobius"/>
    </source>
</evidence>
<gene>
    <name evidence="7" type="ORF">HW270_00025</name>
</gene>
<feature type="transmembrane region" description="Helical" evidence="6">
    <location>
        <begin position="40"/>
        <end position="67"/>
    </location>
</feature>
<reference evidence="7 8" key="1">
    <citation type="submission" date="2020-06" db="EMBL/GenBank/DDBJ databases">
        <title>Mogibacterium timidum strain W9173 genomic sequence.</title>
        <authorList>
            <person name="Wade W.G."/>
            <person name="Johnston C.D."/>
            <person name="Chen T."/>
            <person name="Dewhirst F.E."/>
        </authorList>
    </citation>
    <scope>NUCLEOTIDE SEQUENCE [LARGE SCALE GENOMIC DNA]</scope>
    <source>
        <strain evidence="7 8">W9173</strain>
    </source>
</reference>